<dbReference type="Proteomes" id="UP001174997">
    <property type="component" value="Unassembled WGS sequence"/>
</dbReference>
<protein>
    <submittedName>
        <fullName evidence="2">Uncharacterized protein</fullName>
    </submittedName>
</protein>
<dbReference type="EMBL" id="JAULSY010000021">
    <property type="protein sequence ID" value="KAK0671419.1"/>
    <property type="molecule type" value="Genomic_DNA"/>
</dbReference>
<evidence type="ECO:0000313" key="3">
    <source>
        <dbReference type="Proteomes" id="UP001174997"/>
    </source>
</evidence>
<dbReference type="AlphaFoldDB" id="A0AA40DEM4"/>
<feature type="region of interest" description="Disordered" evidence="1">
    <location>
        <begin position="298"/>
        <end position="317"/>
    </location>
</feature>
<proteinExistence type="predicted"/>
<evidence type="ECO:0000256" key="1">
    <source>
        <dbReference type="SAM" id="MobiDB-lite"/>
    </source>
</evidence>
<gene>
    <name evidence="2" type="ORF">QBC41DRAFT_219443</name>
</gene>
<evidence type="ECO:0000313" key="2">
    <source>
        <dbReference type="EMBL" id="KAK0671419.1"/>
    </source>
</evidence>
<organism evidence="2 3">
    <name type="scientific">Cercophora samala</name>
    <dbReference type="NCBI Taxonomy" id="330535"/>
    <lineage>
        <taxon>Eukaryota</taxon>
        <taxon>Fungi</taxon>
        <taxon>Dikarya</taxon>
        <taxon>Ascomycota</taxon>
        <taxon>Pezizomycotina</taxon>
        <taxon>Sordariomycetes</taxon>
        <taxon>Sordariomycetidae</taxon>
        <taxon>Sordariales</taxon>
        <taxon>Lasiosphaeriaceae</taxon>
        <taxon>Cercophora</taxon>
    </lineage>
</organism>
<reference evidence="2" key="1">
    <citation type="submission" date="2023-06" db="EMBL/GenBank/DDBJ databases">
        <title>Genome-scale phylogeny and comparative genomics of the fungal order Sordariales.</title>
        <authorList>
            <consortium name="Lawrence Berkeley National Laboratory"/>
            <person name="Hensen N."/>
            <person name="Bonometti L."/>
            <person name="Westerberg I."/>
            <person name="Brannstrom I.O."/>
            <person name="Guillou S."/>
            <person name="Cros-Aarteil S."/>
            <person name="Calhoun S."/>
            <person name="Haridas S."/>
            <person name="Kuo A."/>
            <person name="Mondo S."/>
            <person name="Pangilinan J."/>
            <person name="Riley R."/>
            <person name="Labutti K."/>
            <person name="Andreopoulos B."/>
            <person name="Lipzen A."/>
            <person name="Chen C."/>
            <person name="Yanf M."/>
            <person name="Daum C."/>
            <person name="Ng V."/>
            <person name="Clum A."/>
            <person name="Steindorff A."/>
            <person name="Ohm R."/>
            <person name="Martin F."/>
            <person name="Silar P."/>
            <person name="Natvig D."/>
            <person name="Lalanne C."/>
            <person name="Gautier V."/>
            <person name="Ament-Velasquez S.L."/>
            <person name="Kruys A."/>
            <person name="Hutchinson M.I."/>
            <person name="Powell A.J."/>
            <person name="Barry K."/>
            <person name="Miller A.N."/>
            <person name="Grigoriev I.V."/>
            <person name="Debuchy R."/>
            <person name="Gladieux P."/>
            <person name="Thoren M.H."/>
            <person name="Johannesson H."/>
        </authorList>
    </citation>
    <scope>NUCLEOTIDE SEQUENCE</scope>
    <source>
        <strain evidence="2">CBS 307.81</strain>
    </source>
</reference>
<feature type="compositionally biased region" description="Basic and acidic residues" evidence="1">
    <location>
        <begin position="303"/>
        <end position="313"/>
    </location>
</feature>
<name>A0AA40DEM4_9PEZI</name>
<accession>A0AA40DEM4</accession>
<feature type="region of interest" description="Disordered" evidence="1">
    <location>
        <begin position="365"/>
        <end position="390"/>
    </location>
</feature>
<sequence>MTNPCDTATSIINPDLTLLIAEETDLPSLLTLARTNKHLHALIHTHERSIIKSKITAAIPNPFLQPPLGSVLSSHDGLKRQILPPWSFKVAAELERRHARIETMFNAFAVPQPPLISAMTRVRSFVALSPPEFLYLVQMFKQTCVLVDQICDLAILVKVPAMARDPPPADPYMVQKAIHRTRQAFIKGLAPLDLALLTHLAALGGMAYAEEMGGLLSSDPEGLERMVAYKETILREGSAALWGFLHPEVGVEVSQGNGPPSLPPKARGSALGRFIAGKVEGVLRDLHAYEMGLKEQDEDVVGEGDKEGGREGMGEDDVDDDDPFAVLHGLHQTVMSAFPKPVEEPEESDGDVEMEDVREEGEIFEYEEEDLSGDDVSYEEQDGEVLEEEEVYRIEPREKLILEVVRCAVPY</sequence>
<keyword evidence="3" id="KW-1185">Reference proteome</keyword>
<comment type="caution">
    <text evidence="2">The sequence shown here is derived from an EMBL/GenBank/DDBJ whole genome shotgun (WGS) entry which is preliminary data.</text>
</comment>